<gene>
    <name evidence="1" type="ORF">FWILDA_LOCUS19554</name>
</gene>
<feature type="non-terminal residue" evidence="1">
    <location>
        <position position="57"/>
    </location>
</feature>
<dbReference type="EMBL" id="CAMKVN010024283">
    <property type="protein sequence ID" value="CAI2200409.1"/>
    <property type="molecule type" value="Genomic_DNA"/>
</dbReference>
<organism evidence="1 2">
    <name type="scientific">Funneliformis geosporum</name>
    <dbReference type="NCBI Taxonomy" id="1117311"/>
    <lineage>
        <taxon>Eukaryota</taxon>
        <taxon>Fungi</taxon>
        <taxon>Fungi incertae sedis</taxon>
        <taxon>Mucoromycota</taxon>
        <taxon>Glomeromycotina</taxon>
        <taxon>Glomeromycetes</taxon>
        <taxon>Glomerales</taxon>
        <taxon>Glomeraceae</taxon>
        <taxon>Funneliformis</taxon>
    </lineage>
</organism>
<comment type="caution">
    <text evidence="1">The sequence shown here is derived from an EMBL/GenBank/DDBJ whole genome shotgun (WGS) entry which is preliminary data.</text>
</comment>
<evidence type="ECO:0000313" key="2">
    <source>
        <dbReference type="Proteomes" id="UP001153678"/>
    </source>
</evidence>
<dbReference type="Proteomes" id="UP001153678">
    <property type="component" value="Unassembled WGS sequence"/>
</dbReference>
<dbReference type="OrthoDB" id="2468738at2759"/>
<sequence length="57" mass="6857">LFQYLTQLTYPPNLTHSQQLAIQKQAQHYFVQNQQLYRRNRKQTAQPLLVVKSNEIE</sequence>
<proteinExistence type="predicted"/>
<keyword evidence="2" id="KW-1185">Reference proteome</keyword>
<reference evidence="1" key="1">
    <citation type="submission" date="2022-08" db="EMBL/GenBank/DDBJ databases">
        <authorList>
            <person name="Kallberg Y."/>
            <person name="Tangrot J."/>
            <person name="Rosling A."/>
        </authorList>
    </citation>
    <scope>NUCLEOTIDE SEQUENCE</scope>
    <source>
        <strain evidence="1">Wild A</strain>
    </source>
</reference>
<accession>A0A9W4TC68</accession>
<dbReference type="AlphaFoldDB" id="A0A9W4TC68"/>
<evidence type="ECO:0000313" key="1">
    <source>
        <dbReference type="EMBL" id="CAI2200409.1"/>
    </source>
</evidence>
<feature type="non-terminal residue" evidence="1">
    <location>
        <position position="1"/>
    </location>
</feature>
<protein>
    <submittedName>
        <fullName evidence="1">613_t:CDS:1</fullName>
    </submittedName>
</protein>
<name>A0A9W4TC68_9GLOM</name>